<protein>
    <submittedName>
        <fullName evidence="1">Uncharacterized protein</fullName>
    </submittedName>
</protein>
<gene>
    <name evidence="1" type="ORF">H0P51_19790</name>
</gene>
<evidence type="ECO:0000313" key="1">
    <source>
        <dbReference type="EMBL" id="QLL06009.1"/>
    </source>
</evidence>
<dbReference type="InterPro" id="IPR036170">
    <property type="entry name" value="YezG-like_sf"/>
</dbReference>
<dbReference type="KEGG" id="mgor:H0P51_19790"/>
<reference evidence="2" key="1">
    <citation type="submission" date="2020-07" db="EMBL/GenBank/DDBJ databases">
        <title>Description of Mycobacterium gordonae subsp. intergordonae subsp.nov. and Mycobacterium gordonae subsp. gordonae subsp. nov.</title>
        <authorList>
            <person name="Yu X."/>
        </authorList>
    </citation>
    <scope>NUCLEOTIDE SEQUENCE [LARGE SCALE GENOMIC DNA]</scope>
    <source>
        <strain evidence="2">24</strain>
    </source>
</reference>
<organism evidence="1 2">
    <name type="scientific">Mycobacterium vicinigordonae</name>
    <dbReference type="NCBI Taxonomy" id="1719132"/>
    <lineage>
        <taxon>Bacteria</taxon>
        <taxon>Bacillati</taxon>
        <taxon>Actinomycetota</taxon>
        <taxon>Actinomycetes</taxon>
        <taxon>Mycobacteriales</taxon>
        <taxon>Mycobacteriaceae</taxon>
        <taxon>Mycobacterium</taxon>
    </lineage>
</organism>
<proteinExistence type="predicted"/>
<name>A0A7D6DWV5_9MYCO</name>
<keyword evidence="2" id="KW-1185">Reference proteome</keyword>
<evidence type="ECO:0000313" key="2">
    <source>
        <dbReference type="Proteomes" id="UP000510682"/>
    </source>
</evidence>
<dbReference type="Proteomes" id="UP000510682">
    <property type="component" value="Chromosome"/>
</dbReference>
<dbReference type="RefSeq" id="WP_180914590.1">
    <property type="nucleotide sequence ID" value="NZ_CP059165.1"/>
</dbReference>
<sequence>MTNPGDSDPLRYAADALAESGIPVVVDEEPGAGQDPKALVDQFIQTLASGAPAGWVKLHGAISMAGGEEIAQAVAENPDGSVRIPVTSNALEPIRLHRQITAGSAGPWLRLLFECDNSGTLRIGFDYGDNGLPADQLLSSEAYARDVRQYPRADMPLWLLAHLGNEGQQMRSAADAHHRASVGVGEVATADDEIPALSLLWPRIAALAAVCRGSGAPVGPRTDPSFQAHVGDSGGCILARLPGDRAVLSGGRDDSRLLMAAYRGEIPWPDLYRGAPVWLHNLYLDPRAASGMLSFCYWWHAGHWYRAELTEAAPLLQADPPWVATEEIVRGVPGVWSVNSTASLITRVLGRIGVEFTDHNANSPARLVRAAEAGICSAHHLSDLFANGMPQAFDMAEALSQLDAADVLLPAIPALDQATATALVHDYCRDHGFTARGYPVEQLRAARIDGGWDLYVPVAPGEIPIDATVFLVADDGVVEPTTMHDPEKMFFDFASRFANRIRRQR</sequence>
<dbReference type="AlphaFoldDB" id="A0A7D6DWV5"/>
<dbReference type="SUPFAM" id="SSF160424">
    <property type="entry name" value="BH3703-like"/>
    <property type="match status" value="1"/>
</dbReference>
<reference evidence="1 2" key="2">
    <citation type="submission" date="2020-07" db="EMBL/GenBank/DDBJ databases">
        <authorList>
            <person name="Yu X."/>
        </authorList>
    </citation>
    <scope>NUCLEOTIDE SEQUENCE [LARGE SCALE GENOMIC DNA]</scope>
    <source>
        <strain evidence="2">24</strain>
    </source>
</reference>
<dbReference type="EMBL" id="CP059165">
    <property type="protein sequence ID" value="QLL06009.1"/>
    <property type="molecule type" value="Genomic_DNA"/>
</dbReference>
<accession>A0A7D6DWV5</accession>
<reference evidence="2" key="3">
    <citation type="submission" date="2023-07" db="EMBL/GenBank/DDBJ databases">
        <title>Description of Mycobacterium gordonae subsp. intergordonae subsp.nov. and Mycobacterium gordonae subsp. gordonae subsp. nov.</title>
        <authorList>
            <person name="Huang H."/>
        </authorList>
    </citation>
    <scope>NUCLEOTIDE SEQUENCE [LARGE SCALE GENOMIC DNA]</scope>
    <source>
        <strain evidence="2">24</strain>
    </source>
</reference>